<organism evidence="1 2">
    <name type="scientific">Cytobacillus purgationiresistens</name>
    <dbReference type="NCBI Taxonomy" id="863449"/>
    <lineage>
        <taxon>Bacteria</taxon>
        <taxon>Bacillati</taxon>
        <taxon>Bacillota</taxon>
        <taxon>Bacilli</taxon>
        <taxon>Bacillales</taxon>
        <taxon>Bacillaceae</taxon>
        <taxon>Cytobacillus</taxon>
    </lineage>
</organism>
<gene>
    <name evidence="1" type="ORF">J2S17_001411</name>
</gene>
<comment type="caution">
    <text evidence="1">The sequence shown here is derived from an EMBL/GenBank/DDBJ whole genome shotgun (WGS) entry which is preliminary data.</text>
</comment>
<sequence>MTLNILFITITVKKRKRTTEDLVREEQAYQMLEENKQRQYKMYYPF</sequence>
<keyword evidence="2" id="KW-1185">Reference proteome</keyword>
<protein>
    <submittedName>
        <fullName evidence="1">Uncharacterized protein (TIGR02413 family)</fullName>
    </submittedName>
</protein>
<dbReference type="EMBL" id="JAUSUB010000004">
    <property type="protein sequence ID" value="MDQ0269540.1"/>
    <property type="molecule type" value="Genomic_DNA"/>
</dbReference>
<dbReference type="Proteomes" id="UP001238088">
    <property type="component" value="Unassembled WGS sequence"/>
</dbReference>
<evidence type="ECO:0000313" key="1">
    <source>
        <dbReference type="EMBL" id="MDQ0269540.1"/>
    </source>
</evidence>
<proteinExistence type="predicted"/>
<name>A0ABU0AHK4_9BACI</name>
<dbReference type="Pfam" id="PF09501">
    <property type="entry name" value="Bac_small_YrzI"/>
    <property type="match status" value="1"/>
</dbReference>
<evidence type="ECO:0000313" key="2">
    <source>
        <dbReference type="Proteomes" id="UP001238088"/>
    </source>
</evidence>
<dbReference type="InterPro" id="IPR012655">
    <property type="entry name" value="YrzI"/>
</dbReference>
<dbReference type="RefSeq" id="WP_307473180.1">
    <property type="nucleotide sequence ID" value="NZ_JAUSUB010000004.1"/>
</dbReference>
<accession>A0ABU0AHK4</accession>
<reference evidence="1 2" key="1">
    <citation type="submission" date="2023-07" db="EMBL/GenBank/DDBJ databases">
        <title>Genomic Encyclopedia of Type Strains, Phase IV (KMG-IV): sequencing the most valuable type-strain genomes for metagenomic binning, comparative biology and taxonomic classification.</title>
        <authorList>
            <person name="Goeker M."/>
        </authorList>
    </citation>
    <scope>NUCLEOTIDE SEQUENCE [LARGE SCALE GENOMIC DNA]</scope>
    <source>
        <strain evidence="1 2">DSM 23494</strain>
    </source>
</reference>